<gene>
    <name evidence="5" type="ORF">PCL_04995</name>
    <name evidence="4" type="ORF">Purlil1_10428</name>
</gene>
<feature type="transmembrane region" description="Helical" evidence="2">
    <location>
        <begin position="126"/>
        <end position="148"/>
    </location>
</feature>
<dbReference type="Pfam" id="PF00561">
    <property type="entry name" value="Abhydrolase_1"/>
    <property type="match status" value="1"/>
</dbReference>
<comment type="caution">
    <text evidence="5">The sequence shown here is derived from an EMBL/GenBank/DDBJ whole genome shotgun (WGS) entry which is preliminary data.</text>
</comment>
<keyword evidence="7" id="KW-1185">Reference proteome</keyword>
<keyword evidence="2" id="KW-0472">Membrane</keyword>
<dbReference type="PRINTS" id="PR00412">
    <property type="entry name" value="EPOXHYDRLASE"/>
</dbReference>
<dbReference type="InterPro" id="IPR029058">
    <property type="entry name" value="AB_hydrolase_fold"/>
</dbReference>
<dbReference type="SUPFAM" id="SSF53474">
    <property type="entry name" value="alpha/beta-Hydrolases"/>
    <property type="match status" value="1"/>
</dbReference>
<keyword evidence="2" id="KW-0812">Transmembrane</keyword>
<reference evidence="5 6" key="2">
    <citation type="journal article" date="2016" name="Front. Microbiol.">
        <title>Genome and transcriptome sequences reveal the specific parasitism of the nematophagous Purpureocillium lilacinum 36-1.</title>
        <authorList>
            <person name="Xie J."/>
            <person name="Li S."/>
            <person name="Mo C."/>
            <person name="Xiao X."/>
            <person name="Peng D."/>
            <person name="Wang G."/>
            <person name="Xiao Y."/>
        </authorList>
    </citation>
    <scope>NUCLEOTIDE SEQUENCE [LARGE SCALE GENOMIC DNA]</scope>
    <source>
        <strain evidence="5 6">36-1</strain>
    </source>
</reference>
<accession>A0A2U3DWG8</accession>
<reference evidence="4" key="3">
    <citation type="submission" date="2023-11" db="EMBL/GenBank/DDBJ databases">
        <authorList>
            <person name="Beijen E."/>
            <person name="Ohm R.A."/>
        </authorList>
    </citation>
    <scope>NUCLEOTIDE SEQUENCE</scope>
    <source>
        <strain evidence="4">CBS 150709</strain>
    </source>
</reference>
<dbReference type="InterPro" id="IPR000639">
    <property type="entry name" value="Epox_hydrolase-like"/>
</dbReference>
<evidence type="ECO:0000313" key="5">
    <source>
        <dbReference type="EMBL" id="PWI66582.1"/>
    </source>
</evidence>
<reference evidence="4 7" key="4">
    <citation type="journal article" date="2024" name="Microbiol. Resour. Announc.">
        <title>Genome annotations for the ascomycete fungi Trichoderma harzianum, Trichoderma aggressivum, and Purpureocillium lilacinum.</title>
        <authorList>
            <person name="Beijen E.P.W."/>
            <person name="Ohm R.A."/>
        </authorList>
    </citation>
    <scope>NUCLEOTIDE SEQUENCE [LARGE SCALE GENOMIC DNA]</scope>
    <source>
        <strain evidence="4 7">CBS 150709</strain>
    </source>
</reference>
<feature type="transmembrane region" description="Helical" evidence="2">
    <location>
        <begin position="168"/>
        <end position="186"/>
    </location>
</feature>
<dbReference type="GO" id="GO:0003824">
    <property type="term" value="F:catalytic activity"/>
    <property type="evidence" value="ECO:0007669"/>
    <property type="project" value="InterPro"/>
</dbReference>
<evidence type="ECO:0000259" key="3">
    <source>
        <dbReference type="Pfam" id="PF00561"/>
    </source>
</evidence>
<evidence type="ECO:0000313" key="7">
    <source>
        <dbReference type="Proteomes" id="UP001287286"/>
    </source>
</evidence>
<dbReference type="InterPro" id="IPR000073">
    <property type="entry name" value="AB_hydrolase_1"/>
</dbReference>
<dbReference type="Proteomes" id="UP001287286">
    <property type="component" value="Unassembled WGS sequence"/>
</dbReference>
<dbReference type="EMBL" id="LCWV01000024">
    <property type="protein sequence ID" value="PWI66582.1"/>
    <property type="molecule type" value="Genomic_DNA"/>
</dbReference>
<feature type="region of interest" description="Disordered" evidence="1">
    <location>
        <begin position="329"/>
        <end position="359"/>
    </location>
</feature>
<organism evidence="5 6">
    <name type="scientific">Purpureocillium lilacinum</name>
    <name type="common">Paecilomyces lilacinus</name>
    <dbReference type="NCBI Taxonomy" id="33203"/>
    <lineage>
        <taxon>Eukaryota</taxon>
        <taxon>Fungi</taxon>
        <taxon>Dikarya</taxon>
        <taxon>Ascomycota</taxon>
        <taxon>Pezizomycotina</taxon>
        <taxon>Sordariomycetes</taxon>
        <taxon>Hypocreomycetidae</taxon>
        <taxon>Hypocreales</taxon>
        <taxon>Ophiocordycipitaceae</taxon>
        <taxon>Purpureocillium</taxon>
    </lineage>
</organism>
<name>A0A2U3DWG8_PURLI</name>
<evidence type="ECO:0000256" key="1">
    <source>
        <dbReference type="SAM" id="MobiDB-lite"/>
    </source>
</evidence>
<protein>
    <recommendedName>
        <fullName evidence="3">AB hydrolase-1 domain-containing protein</fullName>
    </recommendedName>
</protein>
<feature type="domain" description="AB hydrolase-1" evidence="3">
    <location>
        <begin position="573"/>
        <end position="823"/>
    </location>
</feature>
<keyword evidence="2" id="KW-1133">Transmembrane helix</keyword>
<proteinExistence type="predicted"/>
<dbReference type="AlphaFoldDB" id="A0A2U3DWG8"/>
<dbReference type="PANTHER" id="PTHR35179:SF1">
    <property type="entry name" value="INTEGRAL MEMBRANE PROTEIN"/>
    <property type="match status" value="1"/>
</dbReference>
<feature type="transmembrane region" description="Helical" evidence="2">
    <location>
        <begin position="206"/>
        <end position="226"/>
    </location>
</feature>
<dbReference type="EMBL" id="JAWRVI010000053">
    <property type="protein sequence ID" value="KAK4084084.1"/>
    <property type="molecule type" value="Genomic_DNA"/>
</dbReference>
<dbReference type="Proteomes" id="UP000245956">
    <property type="component" value="Unassembled WGS sequence"/>
</dbReference>
<evidence type="ECO:0000313" key="4">
    <source>
        <dbReference type="EMBL" id="KAK4084084.1"/>
    </source>
</evidence>
<feature type="transmembrane region" description="Helical" evidence="2">
    <location>
        <begin position="60"/>
        <end position="80"/>
    </location>
</feature>
<dbReference type="Gene3D" id="3.40.50.1820">
    <property type="entry name" value="alpha/beta hydrolase"/>
    <property type="match status" value="1"/>
</dbReference>
<dbReference type="PANTHER" id="PTHR35179">
    <property type="entry name" value="PROTEIN CBG02620"/>
    <property type="match status" value="1"/>
</dbReference>
<evidence type="ECO:0000256" key="2">
    <source>
        <dbReference type="SAM" id="Phobius"/>
    </source>
</evidence>
<feature type="transmembrane region" description="Helical" evidence="2">
    <location>
        <begin position="20"/>
        <end position="39"/>
    </location>
</feature>
<evidence type="ECO:0000313" key="6">
    <source>
        <dbReference type="Proteomes" id="UP000245956"/>
    </source>
</evidence>
<feature type="transmembrane region" description="Helical" evidence="2">
    <location>
        <begin position="86"/>
        <end position="114"/>
    </location>
</feature>
<reference evidence="5" key="1">
    <citation type="submission" date="2015-05" db="EMBL/GenBank/DDBJ databases">
        <authorList>
            <person name="Wang D.B."/>
            <person name="Wang M."/>
        </authorList>
    </citation>
    <scope>NUCLEOTIDE SEQUENCE</scope>
    <source>
        <strain evidence="5">36-1</strain>
    </source>
</reference>
<sequence>MAGFLIPEWYKVSAPSVDDLLIASIIWGFSLAAGMFSCVKCVRQTRKSWKRSGRVNPYIVMIWAEWTVCTAIGVISWLFLKGILLASFWVFFSLLCLWVIQIQCICGIIINRIALLMIDRRRATKIKWIVAVILGLVNISVFCIWIPARLQISETYIHVNEIWDRIEKGIFLIVDAALNFYFIYLVRTRLIANGLQKYTPLFRFNIFMVAVSMGLDVILIGSMSIGNGTIYIQFHPLVYILKLHIEMNIAELIVKVVQASSDNKYYADGTELQHSKRARGFFQDEGSGVRTGANGQPLDPFSGYRNNVEASSDGCKKQTTATGITKIVQTKVTSRRRDEYGDEDNGSESSTRNLKDEKHASHITIGKHPPCEISETDRRSFALDLLQNDRRVMSKAAAALDKVIAPRRLRCGVGRAPVGPAGSNHGPDLSADSSLLVCVIEHEPFAHRHSALTLALFGISMWNHASECYSPNSQHPTYYVIVSGDRKLICELPAPTVTSSLIYSASATAMFWQSSLSLGLALIAANPFCGATPTASHPPSLPTLAPVRHANTSVLSIEYYDSAPHNSKAPVAILVHGFPYSIDTYIDVVPKLVDQGYRVIVPSLRGYGTTTFLSPTTPRSAEQAALGKDIIDLMDALNIKKAIFAGYDWGTVVVNVAAALWPDRCSGMVAANSYLIQNRETAWAIAPPDALALRWYFYVFLTPQGYSSLASDTKGWANTIWNKNSIGWNFTQAQLDAASLAFLNPDYVAIATNFYQNRLLYAPGDPQYADLANQLDKQPLITVPSVTLDPIQAVVFPPTNGSATAKFFSGPRVHHEIPDCGENIPLQRPQVFADAVLEVAKLASHK</sequence>